<dbReference type="InterPro" id="IPR039455">
    <property type="entry name" value="EPFL"/>
</dbReference>
<dbReference type="PANTHER" id="PTHR33109:SF4">
    <property type="entry name" value="EPIDERMAL PATTERNING FACTOR-LIKE PROTEIN 6"/>
    <property type="match status" value="1"/>
</dbReference>
<dbReference type="PANTHER" id="PTHR33109">
    <property type="entry name" value="EPIDERMAL PATTERNING FACTOR-LIKE PROTEIN 4"/>
    <property type="match status" value="1"/>
</dbReference>
<keyword evidence="4 7" id="KW-0964">Secreted</keyword>
<evidence type="ECO:0000256" key="7">
    <source>
        <dbReference type="RuleBase" id="RU367102"/>
    </source>
</evidence>
<accession>A0A8T0KDB6</accession>
<dbReference type="GO" id="GO:0005576">
    <property type="term" value="C:extracellular region"/>
    <property type="evidence" value="ECO:0007669"/>
    <property type="project" value="UniProtKB-SubCell"/>
</dbReference>
<reference evidence="8 9" key="1">
    <citation type="submission" date="2020-05" db="EMBL/GenBank/DDBJ databases">
        <title>Vigna angularis (adzuki bean) Var. LongXiaoDou No. 4 denovo assembly.</title>
        <authorList>
            <person name="Xiang H."/>
        </authorList>
    </citation>
    <scope>NUCLEOTIDE SEQUENCE [LARGE SCALE GENOMIC DNA]</scope>
    <source>
        <tissue evidence="8">Leaf</tissue>
    </source>
</reference>
<dbReference type="Proteomes" id="UP000743370">
    <property type="component" value="Unassembled WGS sequence"/>
</dbReference>
<evidence type="ECO:0000256" key="4">
    <source>
        <dbReference type="ARBA" id="ARBA00022525"/>
    </source>
</evidence>
<evidence type="ECO:0000256" key="6">
    <source>
        <dbReference type="ARBA" id="ARBA00023157"/>
    </source>
</evidence>
<comment type="similarity">
    <text evidence="2 7">Belongs to the plant cysteine rich small secretory peptide family. Epidermal patterning factor subfamily.</text>
</comment>
<proteinExistence type="inferred from homology"/>
<keyword evidence="3 7" id="KW-0217">Developmental protein</keyword>
<protein>
    <recommendedName>
        <fullName evidence="7">Epidermal patterning factor-like protein</fullName>
    </recommendedName>
</protein>
<dbReference type="Pfam" id="PF17181">
    <property type="entry name" value="EPF"/>
    <property type="match status" value="1"/>
</dbReference>
<comment type="subcellular location">
    <subcellularLocation>
        <location evidence="1 7">Secreted</location>
    </subcellularLocation>
</comment>
<keyword evidence="5" id="KW-0732">Signal</keyword>
<evidence type="ECO:0000256" key="2">
    <source>
        <dbReference type="ARBA" id="ARBA00008127"/>
    </source>
</evidence>
<evidence type="ECO:0000256" key="1">
    <source>
        <dbReference type="ARBA" id="ARBA00004613"/>
    </source>
</evidence>
<evidence type="ECO:0000313" key="9">
    <source>
        <dbReference type="Proteomes" id="UP000743370"/>
    </source>
</evidence>
<gene>
    <name evidence="8" type="ORF">HKW66_Vig0141580</name>
</gene>
<comment type="function">
    <text evidence="7">Controls stomatal patterning.</text>
</comment>
<dbReference type="AlphaFoldDB" id="A0A8T0KDB6"/>
<evidence type="ECO:0000313" key="8">
    <source>
        <dbReference type="EMBL" id="KAG2397606.1"/>
    </source>
</evidence>
<evidence type="ECO:0000256" key="5">
    <source>
        <dbReference type="ARBA" id="ARBA00022729"/>
    </source>
</evidence>
<dbReference type="EMBL" id="JABFOF010000005">
    <property type="protein sequence ID" value="KAG2397606.1"/>
    <property type="molecule type" value="Genomic_DNA"/>
</dbReference>
<organism evidence="8 9">
    <name type="scientific">Phaseolus angularis</name>
    <name type="common">Azuki bean</name>
    <name type="synonym">Vigna angularis</name>
    <dbReference type="NCBI Taxonomy" id="3914"/>
    <lineage>
        <taxon>Eukaryota</taxon>
        <taxon>Viridiplantae</taxon>
        <taxon>Streptophyta</taxon>
        <taxon>Embryophyta</taxon>
        <taxon>Tracheophyta</taxon>
        <taxon>Spermatophyta</taxon>
        <taxon>Magnoliopsida</taxon>
        <taxon>eudicotyledons</taxon>
        <taxon>Gunneridae</taxon>
        <taxon>Pentapetalae</taxon>
        <taxon>rosids</taxon>
        <taxon>fabids</taxon>
        <taxon>Fabales</taxon>
        <taxon>Fabaceae</taxon>
        <taxon>Papilionoideae</taxon>
        <taxon>50 kb inversion clade</taxon>
        <taxon>NPAAA clade</taxon>
        <taxon>indigoferoid/millettioid clade</taxon>
        <taxon>Phaseoleae</taxon>
        <taxon>Vigna</taxon>
    </lineage>
</organism>
<sequence>MFLFKERKGNMDTTVNQTRVCGNVLLLILFCTLIFTSSAASTKDSEIEESLVSSRGRPDMFIGSRPPTCFSKCEKCTPCTPIIVPLPPVPTHIDSASKQSDIASQLSSHAKPEVWKCTCGGKLYDS</sequence>
<evidence type="ECO:0000256" key="3">
    <source>
        <dbReference type="ARBA" id="ARBA00022473"/>
    </source>
</evidence>
<name>A0A8T0KDB6_PHAAN</name>
<dbReference type="GO" id="GO:0010052">
    <property type="term" value="P:guard cell differentiation"/>
    <property type="evidence" value="ECO:0007669"/>
    <property type="project" value="UniProtKB-UniRule"/>
</dbReference>
<keyword evidence="6" id="KW-1015">Disulfide bond</keyword>
<comment type="caution">
    <text evidence="8">The sequence shown here is derived from an EMBL/GenBank/DDBJ whole genome shotgun (WGS) entry which is preliminary data.</text>
</comment>